<dbReference type="InterPro" id="IPR046906">
    <property type="entry name" value="Mab-21_HhH/H2TH-like"/>
</dbReference>
<dbReference type="PANTHER" id="PTHR10656:SF69">
    <property type="entry name" value="MAB-21-LIKE HHH_H2TH-LIKE DOMAIN-CONTAINING PROTEIN"/>
    <property type="match status" value="1"/>
</dbReference>
<dbReference type="InterPro" id="IPR024810">
    <property type="entry name" value="MAB21L/cGLR"/>
</dbReference>
<dbReference type="Proteomes" id="UP000515180">
    <property type="component" value="Unplaced"/>
</dbReference>
<keyword evidence="2" id="KW-0472">Membrane</keyword>
<feature type="transmembrane region" description="Helical" evidence="2">
    <location>
        <begin position="28"/>
        <end position="46"/>
    </location>
</feature>
<feature type="region of interest" description="Disordered" evidence="1">
    <location>
        <begin position="252"/>
        <end position="278"/>
    </location>
</feature>
<sequence length="1010" mass="118187">METFAHLEKCSCCDPYNYTKGFYSRESIILLLLLLLLSIIVYMYVLHNVNRKAGRQEQIKIRKRYILHIRSNAESVQILVNSSVYVGKIFFRIIEQTSESLVLDRCHDYDKLDNFNREIKQVKEIMVSSREMQMNERLPPQKHVLLPDILQEHIARHLGFTSMRQSFRPTIEPLQPVRIYMVHDNVDITEEGYPSHYSHVNDTTVYNILLKPTKQQGSVQLQVLDNFIASRKDDVDLTSIAEDDDELYSDGSIYSPKSRSNLSVHSVSSSKSKPDMVKSFKHTRSLPNLCDEEVGNGSFLHSNRSRKIAEEPVYDNGSSDAEERKRSNKRPQTKEELLNRESRRWEKQVPRQKIQGPNNQDPTSSNSSGYRSDNYAYSSDSSCNPSRNFKFSQSSSYDELDECWITNGEFPRRCFKKVTYTADGNLYDPKTEKLQKLDHQQRRIKMALNRYNYNLFYISSTEFMEHFMKLFMHGLGKSLNFDPESVNNTKREGCVLYCDKIMIAKTLKHSKVEQYEIIPAIWLEWPICAQEWLVRTRHTWPNNNDVEKVKDFGCYVVPEGFVPRNGNINLIEDLQWQLTFPAAERYLETCMTQAQIQVYLIALMLHKTFLRPIFDTMFGLTTAHIRHKLFWMIEENANPSKWPDSRLGECLLVLLNSLYYNISQNEPKLNDYFIKSRNLFQRVPCDHLLHTQKQLKRITENPVMYVFHAMENIRYSNDFFPRLDYEMLLKILTADTLTLVNPKLTQHVPTLMYQTYEDPTEQNERYDMKGFWETAKKQGHKSSVKLITNKSLIVPRKATDSIIEIATRCADLEGPRLCILLGFFIRHFIQIAERCHQYQAHRQKKMYLDHADRLSILLFERQRYTEDALAYRDKIKVVRKKVAVSEPGNQPPDTPERNQKKPIYVGSLNNRFTQKSNSSNQVRQKNTEPTPRPSVKLPEKQVNVQDVKVIVHERHYEEPNELNLEVTNDKVAAQSSISENHVSKLKTDERQPNKPILRLKKLSGSESTYI</sequence>
<feature type="compositionally biased region" description="Low complexity" evidence="1">
    <location>
        <begin position="257"/>
        <end position="271"/>
    </location>
</feature>
<dbReference type="AlphaFoldDB" id="A0A6P8M0N7"/>
<reference evidence="5" key="1">
    <citation type="submission" date="2025-08" db="UniProtKB">
        <authorList>
            <consortium name="RefSeq"/>
        </authorList>
    </citation>
    <scope>IDENTIFICATION</scope>
</reference>
<dbReference type="GeneID" id="105681819"/>
<dbReference type="OrthoDB" id="6112914at2759"/>
<feature type="compositionally biased region" description="Polar residues" evidence="1">
    <location>
        <begin position="355"/>
        <end position="383"/>
    </location>
</feature>
<accession>A0A6P8M0N7</accession>
<feature type="region of interest" description="Disordered" evidence="1">
    <location>
        <begin position="911"/>
        <end position="936"/>
    </location>
</feature>
<feature type="region of interest" description="Disordered" evidence="1">
    <location>
        <begin position="301"/>
        <end position="383"/>
    </location>
</feature>
<protein>
    <submittedName>
        <fullName evidence="5">Uncharacterized protein LOC105681819 isoform X1</fullName>
    </submittedName>
</protein>
<dbReference type="PANTHER" id="PTHR10656">
    <property type="entry name" value="CELL FATE DETERMINING PROTEIN MAB21-RELATED"/>
    <property type="match status" value="1"/>
</dbReference>
<name>A0A6P8M0N7_BOMIM</name>
<evidence type="ECO:0000259" key="3">
    <source>
        <dbReference type="Pfam" id="PF20266"/>
    </source>
</evidence>
<proteinExistence type="predicted"/>
<dbReference type="SMART" id="SM01265">
    <property type="entry name" value="Mab-21"/>
    <property type="match status" value="1"/>
</dbReference>
<dbReference type="Pfam" id="PF20266">
    <property type="entry name" value="Mab-21_C"/>
    <property type="match status" value="1"/>
</dbReference>
<keyword evidence="2" id="KW-1133">Transmembrane helix</keyword>
<evidence type="ECO:0000256" key="1">
    <source>
        <dbReference type="SAM" id="MobiDB-lite"/>
    </source>
</evidence>
<keyword evidence="2" id="KW-0812">Transmembrane</keyword>
<dbReference type="Gene3D" id="1.10.1410.40">
    <property type="match status" value="1"/>
</dbReference>
<evidence type="ECO:0000256" key="2">
    <source>
        <dbReference type="SAM" id="Phobius"/>
    </source>
</evidence>
<evidence type="ECO:0000313" key="4">
    <source>
        <dbReference type="Proteomes" id="UP000515180"/>
    </source>
</evidence>
<gene>
    <name evidence="5" type="primary">LOC105681819</name>
</gene>
<keyword evidence="4" id="KW-1185">Reference proteome</keyword>
<organism evidence="4 5">
    <name type="scientific">Bombus impatiens</name>
    <name type="common">Bumblebee</name>
    <dbReference type="NCBI Taxonomy" id="132113"/>
    <lineage>
        <taxon>Eukaryota</taxon>
        <taxon>Metazoa</taxon>
        <taxon>Ecdysozoa</taxon>
        <taxon>Arthropoda</taxon>
        <taxon>Hexapoda</taxon>
        <taxon>Insecta</taxon>
        <taxon>Pterygota</taxon>
        <taxon>Neoptera</taxon>
        <taxon>Endopterygota</taxon>
        <taxon>Hymenoptera</taxon>
        <taxon>Apocrita</taxon>
        <taxon>Aculeata</taxon>
        <taxon>Apoidea</taxon>
        <taxon>Anthophila</taxon>
        <taxon>Apidae</taxon>
        <taxon>Bombus</taxon>
        <taxon>Pyrobombus</taxon>
    </lineage>
</organism>
<dbReference type="RefSeq" id="XP_033180244.1">
    <property type="nucleotide sequence ID" value="XM_033324353.1"/>
</dbReference>
<feature type="compositionally biased region" description="Basic and acidic residues" evidence="1">
    <location>
        <begin position="332"/>
        <end position="349"/>
    </location>
</feature>
<feature type="compositionally biased region" description="Polar residues" evidence="1">
    <location>
        <begin position="911"/>
        <end position="929"/>
    </location>
</feature>
<feature type="domain" description="Mab-21-like HhH/H2TH-like" evidence="3">
    <location>
        <begin position="611"/>
        <end position="696"/>
    </location>
</feature>
<evidence type="ECO:0000313" key="5">
    <source>
        <dbReference type="RefSeq" id="XP_033180244.1"/>
    </source>
</evidence>